<protein>
    <submittedName>
        <fullName evidence="2">Uncharacterized protein</fullName>
    </submittedName>
</protein>
<name>A0A0J7KBB1_LASNI</name>
<dbReference type="EMBL" id="LBMM01010319">
    <property type="protein sequence ID" value="KMQ87546.1"/>
    <property type="molecule type" value="Genomic_DNA"/>
</dbReference>
<proteinExistence type="predicted"/>
<reference evidence="2 3" key="1">
    <citation type="submission" date="2015-04" db="EMBL/GenBank/DDBJ databases">
        <title>Lasius niger genome sequencing.</title>
        <authorList>
            <person name="Konorov E.A."/>
            <person name="Nikitin M.A."/>
            <person name="Kirill M.V."/>
            <person name="Chang P."/>
        </authorList>
    </citation>
    <scope>NUCLEOTIDE SEQUENCE [LARGE SCALE GENOMIC DNA]</scope>
    <source>
        <tissue evidence="2">Whole</tissue>
    </source>
</reference>
<keyword evidence="3" id="KW-1185">Reference proteome</keyword>
<sequence length="150" mass="17689">MKMIEEMGVRKDGNEGEVRGTGKEDEELNDRKREGGRGRKYSRGKEIKKEKGDEEGEGEVKDKVVNLFREIGEEVPIEEVKRIGARGKDRAGMAMVKIENMNGKKEIMEKRKRPKGREERIEDNLIWRERKMMWNLETIARREEREGRRT</sequence>
<accession>A0A0J7KBB1</accession>
<evidence type="ECO:0000256" key="1">
    <source>
        <dbReference type="SAM" id="MobiDB-lite"/>
    </source>
</evidence>
<dbReference type="PaxDb" id="67767-A0A0J7KBB1"/>
<gene>
    <name evidence="2" type="ORF">RF55_13140</name>
</gene>
<dbReference type="Proteomes" id="UP000036403">
    <property type="component" value="Unassembled WGS sequence"/>
</dbReference>
<comment type="caution">
    <text evidence="2">The sequence shown here is derived from an EMBL/GenBank/DDBJ whole genome shotgun (WGS) entry which is preliminary data.</text>
</comment>
<evidence type="ECO:0000313" key="3">
    <source>
        <dbReference type="Proteomes" id="UP000036403"/>
    </source>
</evidence>
<evidence type="ECO:0000313" key="2">
    <source>
        <dbReference type="EMBL" id="KMQ87546.1"/>
    </source>
</evidence>
<feature type="region of interest" description="Disordered" evidence="1">
    <location>
        <begin position="1"/>
        <end position="59"/>
    </location>
</feature>
<dbReference type="AlphaFoldDB" id="A0A0J7KBB1"/>
<organism evidence="2 3">
    <name type="scientific">Lasius niger</name>
    <name type="common">Black garden ant</name>
    <dbReference type="NCBI Taxonomy" id="67767"/>
    <lineage>
        <taxon>Eukaryota</taxon>
        <taxon>Metazoa</taxon>
        <taxon>Ecdysozoa</taxon>
        <taxon>Arthropoda</taxon>
        <taxon>Hexapoda</taxon>
        <taxon>Insecta</taxon>
        <taxon>Pterygota</taxon>
        <taxon>Neoptera</taxon>
        <taxon>Endopterygota</taxon>
        <taxon>Hymenoptera</taxon>
        <taxon>Apocrita</taxon>
        <taxon>Aculeata</taxon>
        <taxon>Formicoidea</taxon>
        <taxon>Formicidae</taxon>
        <taxon>Formicinae</taxon>
        <taxon>Lasius</taxon>
        <taxon>Lasius</taxon>
    </lineage>
</organism>